<dbReference type="InterPro" id="IPR025018">
    <property type="entry name" value="DUF3953"/>
</dbReference>
<evidence type="ECO:0000256" key="1">
    <source>
        <dbReference type="SAM" id="Phobius"/>
    </source>
</evidence>
<proteinExistence type="predicted"/>
<feature type="transmembrane region" description="Helical" evidence="1">
    <location>
        <begin position="69"/>
        <end position="88"/>
    </location>
</feature>
<dbReference type="AlphaFoldDB" id="A0A437K7Y1"/>
<name>A0A437K7Y1_9BACI</name>
<dbReference type="Proteomes" id="UP000288024">
    <property type="component" value="Unassembled WGS sequence"/>
</dbReference>
<evidence type="ECO:0000313" key="3">
    <source>
        <dbReference type="Proteomes" id="UP000288024"/>
    </source>
</evidence>
<dbReference type="Pfam" id="PF13129">
    <property type="entry name" value="DUF3953"/>
    <property type="match status" value="1"/>
</dbReference>
<comment type="caution">
    <text evidence="2">The sequence shown here is derived from an EMBL/GenBank/DDBJ whole genome shotgun (WGS) entry which is preliminary data.</text>
</comment>
<dbReference type="EMBL" id="RZTZ01000008">
    <property type="protein sequence ID" value="RVT59950.1"/>
    <property type="molecule type" value="Genomic_DNA"/>
</dbReference>
<feature type="transmembrane region" description="Helical" evidence="1">
    <location>
        <begin position="6"/>
        <end position="22"/>
    </location>
</feature>
<keyword evidence="1" id="KW-0812">Transmembrane</keyword>
<keyword evidence="3" id="KW-1185">Reference proteome</keyword>
<keyword evidence="1" id="KW-0472">Membrane</keyword>
<accession>A0A437K7Y1</accession>
<keyword evidence="1" id="KW-1133">Transmembrane helix</keyword>
<protein>
    <submittedName>
        <fullName evidence="2">DUF3953 domain-containing protein</fullName>
    </submittedName>
</protein>
<reference evidence="2 3" key="1">
    <citation type="submission" date="2019-01" db="EMBL/GenBank/DDBJ databases">
        <title>Bacillus sp. M5HDSG1-1, whole genome shotgun sequence.</title>
        <authorList>
            <person name="Tuo L."/>
        </authorList>
    </citation>
    <scope>NUCLEOTIDE SEQUENCE [LARGE SCALE GENOMIC DNA]</scope>
    <source>
        <strain evidence="2 3">M5HDSG1-1</strain>
    </source>
</reference>
<organism evidence="2 3">
    <name type="scientific">Niallia taxi</name>
    <dbReference type="NCBI Taxonomy" id="2499688"/>
    <lineage>
        <taxon>Bacteria</taxon>
        <taxon>Bacillati</taxon>
        <taxon>Bacillota</taxon>
        <taxon>Bacilli</taxon>
        <taxon>Bacillales</taxon>
        <taxon>Bacillaceae</taxon>
        <taxon>Niallia</taxon>
    </lineage>
</organism>
<sequence>MLFFVMLFLSACLYVETFLGLIRNKLRGYLFTGGRKVKRRKLTGLVIVQLIIGTLVLFGSIYSSVTENFSLQPLVFILLSAWLIIIGVKEYKRTKKLGWGILYLGSSLFVFYVGVEGILMK</sequence>
<evidence type="ECO:0000313" key="2">
    <source>
        <dbReference type="EMBL" id="RVT59950.1"/>
    </source>
</evidence>
<gene>
    <name evidence="2" type="ORF">EM808_18705</name>
</gene>
<feature type="transmembrane region" description="Helical" evidence="1">
    <location>
        <begin position="100"/>
        <end position="120"/>
    </location>
</feature>
<feature type="transmembrane region" description="Helical" evidence="1">
    <location>
        <begin position="42"/>
        <end position="63"/>
    </location>
</feature>